<evidence type="ECO:0000313" key="3">
    <source>
        <dbReference type="EMBL" id="KAJ3480383.1"/>
    </source>
</evidence>
<evidence type="ECO:0000256" key="1">
    <source>
        <dbReference type="SAM" id="MobiDB-lite"/>
    </source>
</evidence>
<comment type="caution">
    <text evidence="3">The sequence shown here is derived from an EMBL/GenBank/DDBJ whole genome shotgun (WGS) entry which is preliminary data.</text>
</comment>
<name>A0AAD5UZN6_9APHY</name>
<keyword evidence="2" id="KW-1133">Transmembrane helix</keyword>
<feature type="compositionally biased region" description="Basic and acidic residues" evidence="1">
    <location>
        <begin position="233"/>
        <end position="245"/>
    </location>
</feature>
<reference evidence="3" key="1">
    <citation type="submission" date="2022-07" db="EMBL/GenBank/DDBJ databases">
        <title>Genome Sequence of Physisporinus lineatus.</title>
        <authorList>
            <person name="Buettner E."/>
        </authorList>
    </citation>
    <scope>NUCLEOTIDE SEQUENCE</scope>
    <source>
        <strain evidence="3">VT162</strain>
    </source>
</reference>
<accession>A0AAD5UZN6</accession>
<keyword evidence="2" id="KW-0472">Membrane</keyword>
<evidence type="ECO:0000256" key="2">
    <source>
        <dbReference type="SAM" id="Phobius"/>
    </source>
</evidence>
<organism evidence="3 4">
    <name type="scientific">Meripilus lineatus</name>
    <dbReference type="NCBI Taxonomy" id="2056292"/>
    <lineage>
        <taxon>Eukaryota</taxon>
        <taxon>Fungi</taxon>
        <taxon>Dikarya</taxon>
        <taxon>Basidiomycota</taxon>
        <taxon>Agaricomycotina</taxon>
        <taxon>Agaricomycetes</taxon>
        <taxon>Polyporales</taxon>
        <taxon>Meripilaceae</taxon>
        <taxon>Meripilus</taxon>
    </lineage>
</organism>
<dbReference type="EMBL" id="JANAWD010000378">
    <property type="protein sequence ID" value="KAJ3480383.1"/>
    <property type="molecule type" value="Genomic_DNA"/>
</dbReference>
<gene>
    <name evidence="3" type="ORF">NLI96_g8388</name>
</gene>
<evidence type="ECO:0000313" key="4">
    <source>
        <dbReference type="Proteomes" id="UP001212997"/>
    </source>
</evidence>
<sequence>METSQVVSVQAVDPRVIYYGSWFPYLDRKITNSPGSFLLQFNGSGLSVIGVSPSCNFSVTIDGLSFASHISVNETDSRHSLLFQNIGDLSLEPHTFILNVTDATQQHPFVLGSIEYNVTLSTGPSNLSGQTGSTTDGPVLAPTHDGQPVTSLGVTVGFSVGVSLPLFLGAILIFIRYRMKQRRQLAAANSVPFAIAPFDIRLRRVPSVASLAQKTDNDNLSVVANTDVSVTERPGEPPQMHEHSTKVHRPYLPAPLPPVATSGGRVRGLSLLPTAKVESSSRDLEMKTSHVVASNVLSGHSFVFTPPVVAAIFLTMEFASSDVRGDSNVFPHPLDFDTERLLGHRPTTDRGQLSLNLSKGSPHPVSSFTIYIPTPPPPCRP</sequence>
<proteinExistence type="predicted"/>
<keyword evidence="2" id="KW-0812">Transmembrane</keyword>
<dbReference type="AlphaFoldDB" id="A0AAD5UZN6"/>
<keyword evidence="4" id="KW-1185">Reference proteome</keyword>
<feature type="transmembrane region" description="Helical" evidence="2">
    <location>
        <begin position="152"/>
        <end position="175"/>
    </location>
</feature>
<protein>
    <submittedName>
        <fullName evidence="3">Uncharacterized protein</fullName>
    </submittedName>
</protein>
<dbReference type="Proteomes" id="UP001212997">
    <property type="component" value="Unassembled WGS sequence"/>
</dbReference>
<feature type="region of interest" description="Disordered" evidence="1">
    <location>
        <begin position="230"/>
        <end position="251"/>
    </location>
</feature>